<dbReference type="Gramene" id="PNT63677">
    <property type="protein sequence ID" value="PNT63677"/>
    <property type="gene ID" value="BRADI_4g19863v3"/>
</dbReference>
<dbReference type="EnsemblPlants" id="PNT63678">
    <property type="protein sequence ID" value="PNT63678"/>
    <property type="gene ID" value="BRADI_4g19863v3"/>
</dbReference>
<evidence type="ECO:0000313" key="2">
    <source>
        <dbReference type="EnsemblPlants" id="PNT63676"/>
    </source>
</evidence>
<dbReference type="EMBL" id="CM000883">
    <property type="protein sequence ID" value="PNT63678.1"/>
    <property type="molecule type" value="Genomic_DNA"/>
</dbReference>
<keyword evidence="3" id="KW-1185">Reference proteome</keyword>
<accession>A0A2K2CNQ3</accession>
<gene>
    <name evidence="1" type="ORF">BRADI_4g19863v3</name>
</gene>
<sequence>MILHLETVCASESIQGLALKHRDRTRVRGGHTNVQCICTTYVLLHPLASSDFMCIYIYTSYYNVMLSTITIIRHVCITYTLYCHHYIYASTYLIM</sequence>
<dbReference type="EMBL" id="CM000883">
    <property type="protein sequence ID" value="PNT63677.1"/>
    <property type="molecule type" value="Genomic_DNA"/>
</dbReference>
<organism evidence="1">
    <name type="scientific">Brachypodium distachyon</name>
    <name type="common">Purple false brome</name>
    <name type="synonym">Trachynia distachya</name>
    <dbReference type="NCBI Taxonomy" id="15368"/>
    <lineage>
        <taxon>Eukaryota</taxon>
        <taxon>Viridiplantae</taxon>
        <taxon>Streptophyta</taxon>
        <taxon>Embryophyta</taxon>
        <taxon>Tracheophyta</taxon>
        <taxon>Spermatophyta</taxon>
        <taxon>Magnoliopsida</taxon>
        <taxon>Liliopsida</taxon>
        <taxon>Poales</taxon>
        <taxon>Poaceae</taxon>
        <taxon>BOP clade</taxon>
        <taxon>Pooideae</taxon>
        <taxon>Stipodae</taxon>
        <taxon>Brachypodieae</taxon>
        <taxon>Brachypodium</taxon>
    </lineage>
</organism>
<dbReference type="Gramene" id="PNT63676">
    <property type="protein sequence ID" value="PNT63676"/>
    <property type="gene ID" value="BRADI_4g19863v3"/>
</dbReference>
<dbReference type="AlphaFoldDB" id="A0A2K2CNQ3"/>
<name>A0A2K2CNQ3_BRADI</name>
<dbReference type="EMBL" id="CM000883">
    <property type="protein sequence ID" value="PNT63676.1"/>
    <property type="molecule type" value="Genomic_DNA"/>
</dbReference>
<dbReference type="EnsemblPlants" id="PNT63677">
    <property type="protein sequence ID" value="PNT63677"/>
    <property type="gene ID" value="BRADI_4g19863v3"/>
</dbReference>
<evidence type="ECO:0000313" key="1">
    <source>
        <dbReference type="EMBL" id="PNT63677.1"/>
    </source>
</evidence>
<dbReference type="EnsemblPlants" id="PNT63676">
    <property type="protein sequence ID" value="PNT63676"/>
    <property type="gene ID" value="BRADI_4g19863v3"/>
</dbReference>
<evidence type="ECO:0000313" key="3">
    <source>
        <dbReference type="Proteomes" id="UP000008810"/>
    </source>
</evidence>
<dbReference type="InParanoid" id="A0A2K2CNQ3"/>
<reference evidence="1" key="2">
    <citation type="submission" date="2017-06" db="EMBL/GenBank/DDBJ databases">
        <title>WGS assembly of Brachypodium distachyon.</title>
        <authorList>
            <consortium name="The International Brachypodium Initiative"/>
            <person name="Lucas S."/>
            <person name="Harmon-Smith M."/>
            <person name="Lail K."/>
            <person name="Tice H."/>
            <person name="Grimwood J."/>
            <person name="Bruce D."/>
            <person name="Barry K."/>
            <person name="Shu S."/>
            <person name="Lindquist E."/>
            <person name="Wang M."/>
            <person name="Pitluck S."/>
            <person name="Vogel J.P."/>
            <person name="Garvin D.F."/>
            <person name="Mockler T.C."/>
            <person name="Schmutz J."/>
            <person name="Rokhsar D."/>
            <person name="Bevan M.W."/>
        </authorList>
    </citation>
    <scope>NUCLEOTIDE SEQUENCE</scope>
    <source>
        <strain evidence="1">Bd21</strain>
    </source>
</reference>
<proteinExistence type="predicted"/>
<dbReference type="Gramene" id="PNT63678">
    <property type="protein sequence ID" value="PNT63678"/>
    <property type="gene ID" value="BRADI_4g19863v3"/>
</dbReference>
<protein>
    <submittedName>
        <fullName evidence="1 2">Uncharacterized protein</fullName>
    </submittedName>
</protein>
<dbReference type="Proteomes" id="UP000008810">
    <property type="component" value="Chromosome 4"/>
</dbReference>
<reference evidence="1 2" key="1">
    <citation type="journal article" date="2010" name="Nature">
        <title>Genome sequencing and analysis of the model grass Brachypodium distachyon.</title>
        <authorList>
            <consortium name="International Brachypodium Initiative"/>
        </authorList>
    </citation>
    <scope>NUCLEOTIDE SEQUENCE [LARGE SCALE GENOMIC DNA]</scope>
    <source>
        <strain evidence="1 2">Bd21</strain>
    </source>
</reference>
<reference evidence="2" key="3">
    <citation type="submission" date="2018-08" db="UniProtKB">
        <authorList>
            <consortium name="EnsemblPlants"/>
        </authorList>
    </citation>
    <scope>IDENTIFICATION</scope>
    <source>
        <strain evidence="2">cv. Bd21</strain>
    </source>
</reference>